<dbReference type="AlphaFoldDB" id="A0A183E256"/>
<dbReference type="Proteomes" id="UP000271098">
    <property type="component" value="Unassembled WGS sequence"/>
</dbReference>
<protein>
    <submittedName>
        <fullName evidence="3">ZZ-type domain-containing protein</fullName>
    </submittedName>
</protein>
<reference evidence="1 2" key="2">
    <citation type="submission" date="2018-11" db="EMBL/GenBank/DDBJ databases">
        <authorList>
            <consortium name="Pathogen Informatics"/>
        </authorList>
    </citation>
    <scope>NUCLEOTIDE SEQUENCE [LARGE SCALE GENOMIC DNA]</scope>
</reference>
<dbReference type="OrthoDB" id="1667110at2759"/>
<gene>
    <name evidence="1" type="ORF">GPUH_LOCUS15047</name>
</gene>
<proteinExistence type="predicted"/>
<organism evidence="3">
    <name type="scientific">Gongylonema pulchrum</name>
    <dbReference type="NCBI Taxonomy" id="637853"/>
    <lineage>
        <taxon>Eukaryota</taxon>
        <taxon>Metazoa</taxon>
        <taxon>Ecdysozoa</taxon>
        <taxon>Nematoda</taxon>
        <taxon>Chromadorea</taxon>
        <taxon>Rhabditida</taxon>
        <taxon>Spirurina</taxon>
        <taxon>Spiruromorpha</taxon>
        <taxon>Spiruroidea</taxon>
        <taxon>Gongylonematidae</taxon>
        <taxon>Gongylonema</taxon>
    </lineage>
</organism>
<name>A0A183E256_9BILA</name>
<dbReference type="WBParaSite" id="GPUH_0001506701-mRNA-1">
    <property type="protein sequence ID" value="GPUH_0001506701-mRNA-1"/>
    <property type="gene ID" value="GPUH_0001506701"/>
</dbReference>
<keyword evidence="2" id="KW-1185">Reference proteome</keyword>
<dbReference type="EMBL" id="UYRT01081967">
    <property type="protein sequence ID" value="VDN25258.1"/>
    <property type="molecule type" value="Genomic_DNA"/>
</dbReference>
<evidence type="ECO:0000313" key="2">
    <source>
        <dbReference type="Proteomes" id="UP000271098"/>
    </source>
</evidence>
<sequence length="167" mass="19146">MIDHNSVKRRRVFLASGCVKWRHRKNPAVYRRLCIKDISAVQTTLPLLTKDIVVEQFFGGDASSGKDRRRKAEAAQRAAYVIQCSFSNYEKVVRREREAFSNCSEAEAYFSHAFGIRQVCEACGFGILNAHFCCRACGLELCPFCFKRLREKGVVGRTFCRDLLLFF</sequence>
<reference evidence="3" key="1">
    <citation type="submission" date="2016-06" db="UniProtKB">
        <authorList>
            <consortium name="WormBaseParasite"/>
        </authorList>
    </citation>
    <scope>IDENTIFICATION</scope>
</reference>
<evidence type="ECO:0000313" key="1">
    <source>
        <dbReference type="EMBL" id="VDN25258.1"/>
    </source>
</evidence>
<evidence type="ECO:0000313" key="3">
    <source>
        <dbReference type="WBParaSite" id="GPUH_0001506701-mRNA-1"/>
    </source>
</evidence>
<accession>A0A183E256</accession>